<evidence type="ECO:0000313" key="4">
    <source>
        <dbReference type="Proteomes" id="UP000746747"/>
    </source>
</evidence>
<gene>
    <name evidence="3" type="ORF">CJOHNSTONI_LOCUS10337</name>
</gene>
<dbReference type="OrthoDB" id="5798149at2759"/>
<organism evidence="3 4">
    <name type="scientific">Cercopithifilaria johnstoni</name>
    <dbReference type="NCBI Taxonomy" id="2874296"/>
    <lineage>
        <taxon>Eukaryota</taxon>
        <taxon>Metazoa</taxon>
        <taxon>Ecdysozoa</taxon>
        <taxon>Nematoda</taxon>
        <taxon>Chromadorea</taxon>
        <taxon>Rhabditida</taxon>
        <taxon>Spirurina</taxon>
        <taxon>Spiruromorpha</taxon>
        <taxon>Filarioidea</taxon>
        <taxon>Onchocercidae</taxon>
        <taxon>Cercopithifilaria</taxon>
    </lineage>
</organism>
<dbReference type="PANTHER" id="PTHR46705">
    <property type="entry name" value="PROTEIN CBG09805"/>
    <property type="match status" value="1"/>
</dbReference>
<sequence length="373" mass="42698">MQSFIMIFLWMSYCFVSCTEPAIDNIRVRNGIRKLQHHSRNNVNDKTKWRQLITGEIGRIVADQMFGCKRCNQSMQIMHAPYLHISSSDVIAPFYGTDRSSRHSVGKINGISIPWKRMMKFPKTRVEYRPKGFKTRVNGNSNEVAFAPNVSKLNSTHLSPYQQQRQHNIYKKQFQTPVSFSSSRTQGHDAVKPSLYYNPWDPFGLLNNPFWKSIFPNLFAPQPQLLVSTTLKPARGVNLQERLKLPTKSSISPNQKLGLCCRKQKLSTSCQNLCNYDTFTDRSLVSAVITNQCPGYELESAFNCATSGADHSACCKKNGIGEYRNGYCMVFCTTHLGMPHNTLKYIDCLKVFDRIKNCYREYHVVNPNIYGDL</sequence>
<protein>
    <recommendedName>
        <fullName evidence="2">Domain of unknown function DB domain-containing protein</fullName>
    </recommendedName>
</protein>
<name>A0A8J2Q9J9_9BILA</name>
<evidence type="ECO:0000256" key="1">
    <source>
        <dbReference type="SAM" id="SignalP"/>
    </source>
</evidence>
<dbReference type="EMBL" id="CAKAEH010002040">
    <property type="protein sequence ID" value="CAG9540866.1"/>
    <property type="molecule type" value="Genomic_DNA"/>
</dbReference>
<evidence type="ECO:0000259" key="2">
    <source>
        <dbReference type="Pfam" id="PF01682"/>
    </source>
</evidence>
<evidence type="ECO:0000313" key="3">
    <source>
        <dbReference type="EMBL" id="CAG9540866.1"/>
    </source>
</evidence>
<proteinExistence type="predicted"/>
<keyword evidence="4" id="KW-1185">Reference proteome</keyword>
<dbReference type="AlphaFoldDB" id="A0A8J2Q9J9"/>
<dbReference type="Pfam" id="PF01682">
    <property type="entry name" value="DB"/>
    <property type="match status" value="1"/>
</dbReference>
<accession>A0A8J2Q9J9</accession>
<feature type="domain" description="Domain of unknown function DB" evidence="2">
    <location>
        <begin position="260"/>
        <end position="359"/>
    </location>
</feature>
<dbReference type="InterPro" id="IPR002602">
    <property type="entry name" value="DB"/>
</dbReference>
<reference evidence="3" key="1">
    <citation type="submission" date="2021-09" db="EMBL/GenBank/DDBJ databases">
        <authorList>
            <consortium name="Pathogen Informatics"/>
        </authorList>
    </citation>
    <scope>NUCLEOTIDE SEQUENCE</scope>
</reference>
<dbReference type="Proteomes" id="UP000746747">
    <property type="component" value="Unassembled WGS sequence"/>
</dbReference>
<feature type="chain" id="PRO_5035285625" description="Domain of unknown function DB domain-containing protein" evidence="1">
    <location>
        <begin position="19"/>
        <end position="373"/>
    </location>
</feature>
<feature type="signal peptide" evidence="1">
    <location>
        <begin position="1"/>
        <end position="18"/>
    </location>
</feature>
<comment type="caution">
    <text evidence="3">The sequence shown here is derived from an EMBL/GenBank/DDBJ whole genome shotgun (WGS) entry which is preliminary data.</text>
</comment>
<dbReference type="PANTHER" id="PTHR46705:SF10">
    <property type="entry name" value="DOMAIN OF UNKNOWN FUNCTION DB DOMAIN-CONTAINING PROTEIN"/>
    <property type="match status" value="1"/>
</dbReference>
<keyword evidence="1" id="KW-0732">Signal</keyword>